<evidence type="ECO:0000256" key="6">
    <source>
        <dbReference type="ARBA" id="ARBA00022763"/>
    </source>
</evidence>
<dbReference type="GO" id="GO:0003910">
    <property type="term" value="F:DNA ligase (ATP) activity"/>
    <property type="evidence" value="ECO:0007669"/>
    <property type="project" value="InterPro"/>
</dbReference>
<dbReference type="GO" id="GO:0006281">
    <property type="term" value="P:DNA repair"/>
    <property type="evidence" value="ECO:0007669"/>
    <property type="project" value="UniProtKB-KW"/>
</dbReference>
<accession>A0AAF0IEX6</accession>
<dbReference type="EMBL" id="OQ198719">
    <property type="protein sequence ID" value="WEU69886.1"/>
    <property type="molecule type" value="Genomic_DNA"/>
</dbReference>
<reference evidence="9" key="1">
    <citation type="submission" date="2023-01" db="EMBL/GenBank/DDBJ databases">
        <title>New crAssphage isolates infecting Bacteroides cellulosilyticus.</title>
        <authorList>
            <person name="Papudeshi B."/>
            <person name="Vega A.A."/>
            <person name="Souza C."/>
            <person name="Giles S.K."/>
            <person name="Mallawaarachchi V."/>
            <person name="Roach M.J."/>
            <person name="An M."/>
            <person name="Jacobson N."/>
            <person name="McNair K."/>
            <person name="Mora M.F."/>
            <person name="Pastrana K."/>
            <person name="Leigh C."/>
            <person name="Cram C."/>
            <person name="Plewa W.S."/>
            <person name="Grigson S.R."/>
            <person name="Bouras G.S."/>
            <person name="Decewicz P."/>
            <person name="Luque A."/>
            <person name="Droit L."/>
            <person name="Handley S."/>
            <person name="Segall A.M."/>
            <person name="Dinsdale E.A."/>
            <person name="Edwards R.A."/>
        </authorList>
    </citation>
    <scope>NUCLEOTIDE SEQUENCE</scope>
    <source>
        <strain evidence="9">Bc11</strain>
    </source>
</reference>
<dbReference type="Proteomes" id="UP001269161">
    <property type="component" value="Segment"/>
</dbReference>
<evidence type="ECO:0000256" key="5">
    <source>
        <dbReference type="ARBA" id="ARBA00022705"/>
    </source>
</evidence>
<comment type="cofactor">
    <cofactor evidence="1">
        <name>a divalent metal cation</name>
        <dbReference type="ChEBI" id="CHEBI:60240"/>
    </cofactor>
</comment>
<evidence type="ECO:0000256" key="7">
    <source>
        <dbReference type="ARBA" id="ARBA00023204"/>
    </source>
</evidence>
<dbReference type="SUPFAM" id="SSF50249">
    <property type="entry name" value="Nucleic acid-binding proteins"/>
    <property type="match status" value="1"/>
</dbReference>
<dbReference type="InterPro" id="IPR050326">
    <property type="entry name" value="NAD_dep_DNA_ligaseB"/>
</dbReference>
<dbReference type="Gene3D" id="3.30.470.30">
    <property type="entry name" value="DNA ligase/mRNA capping enzyme"/>
    <property type="match status" value="1"/>
</dbReference>
<keyword evidence="7" id="KW-0234">DNA repair</keyword>
<dbReference type="GO" id="GO:0005524">
    <property type="term" value="F:ATP binding"/>
    <property type="evidence" value="ECO:0007669"/>
    <property type="project" value="InterPro"/>
</dbReference>
<evidence type="ECO:0000256" key="3">
    <source>
        <dbReference type="ARBA" id="ARBA00013308"/>
    </source>
</evidence>
<sequence>MKKKTVLYKRNARSEPIMWSAEVIDNKDIRLEYGIVGKTLHRDTYTPKRDVLKEYQSIVKAKIKEGGKELAEVYDNSPSHLAGKDLINYLNTYLPKNNTTSDGFVLPMLAKILDREKDDGIGLGQWKINGLRCNISARTIGVGLFEQDSLDFRSREGNQLICPALEQYLMSKIPKNFYKLMKEEGYVLDGELYIPGVDLNEINSAAKNLKNPLNQRLQFWCYDLAIENTLQADRLEILYKNFAGLRIPSVTKSEMLRSIHINNRERFVVLPTYETKGVPDCSFYCNMFVLAGFEGLILRNPDREYQFGRRNSAMFKVKPLFDGRFRIINIVPEGYKRSNLAKFILKNDINDEEFECIPVGDFNTKAEYLTNKDQYIGRLAFVEYRTRGGVKDVPMHGNVIKVL</sequence>
<dbReference type="GO" id="GO:0006310">
    <property type="term" value="P:DNA recombination"/>
    <property type="evidence" value="ECO:0007669"/>
    <property type="project" value="InterPro"/>
</dbReference>
<evidence type="ECO:0000259" key="8">
    <source>
        <dbReference type="Pfam" id="PF01068"/>
    </source>
</evidence>
<dbReference type="InterPro" id="IPR016059">
    <property type="entry name" value="DNA_ligase_ATP-dep_CS"/>
</dbReference>
<keyword evidence="6" id="KW-0227">DNA damage</keyword>
<dbReference type="RefSeq" id="YP_011108648.1">
    <property type="nucleotide sequence ID" value="NC_091965.1"/>
</dbReference>
<proteinExistence type="inferred from homology"/>
<keyword evidence="4 9" id="KW-0436">Ligase</keyword>
<keyword evidence="10" id="KW-1185">Reference proteome</keyword>
<evidence type="ECO:0000256" key="1">
    <source>
        <dbReference type="ARBA" id="ARBA00001968"/>
    </source>
</evidence>
<organism evidence="9 10">
    <name type="scientific">Caudoviricetes sp. 'Rudgehvirus jaberico'</name>
    <dbReference type="NCBI Taxonomy" id="3028515"/>
    <lineage>
        <taxon>Viruses</taxon>
        <taxon>Duplodnaviria</taxon>
        <taxon>Heunggongvirae</taxon>
        <taxon>Uroviricota</taxon>
        <taxon>Caudoviricetes</taxon>
        <taxon>Crassvirales</taxon>
        <taxon>Intestiviridae</taxon>
        <taxon>Crudevirinae</taxon>
    </lineage>
</organism>
<evidence type="ECO:0000313" key="10">
    <source>
        <dbReference type="Proteomes" id="UP001269161"/>
    </source>
</evidence>
<comment type="similarity">
    <text evidence="2">Belongs to the ATP-dependent DNA ligase family.</text>
</comment>
<dbReference type="InterPro" id="IPR012340">
    <property type="entry name" value="NA-bd_OB-fold"/>
</dbReference>
<dbReference type="PANTHER" id="PTHR47810:SF1">
    <property type="entry name" value="DNA LIGASE B"/>
    <property type="match status" value="1"/>
</dbReference>
<protein>
    <recommendedName>
        <fullName evidence="3">DNA ligase</fullName>
    </recommendedName>
</protein>
<dbReference type="InterPro" id="IPR012310">
    <property type="entry name" value="DNA_ligase_ATP-dep_cent"/>
</dbReference>
<evidence type="ECO:0000256" key="4">
    <source>
        <dbReference type="ARBA" id="ARBA00022598"/>
    </source>
</evidence>
<name>A0AAF0IEX6_9CAUD</name>
<dbReference type="GO" id="GO:0006260">
    <property type="term" value="P:DNA replication"/>
    <property type="evidence" value="ECO:0007669"/>
    <property type="project" value="UniProtKB-KW"/>
</dbReference>
<evidence type="ECO:0000313" key="9">
    <source>
        <dbReference type="EMBL" id="WEU69886.1"/>
    </source>
</evidence>
<keyword evidence="5" id="KW-0235">DNA replication</keyword>
<dbReference type="PANTHER" id="PTHR47810">
    <property type="entry name" value="DNA LIGASE"/>
    <property type="match status" value="1"/>
</dbReference>
<evidence type="ECO:0000256" key="2">
    <source>
        <dbReference type="ARBA" id="ARBA00007572"/>
    </source>
</evidence>
<dbReference type="PROSITE" id="PS00333">
    <property type="entry name" value="DNA_LIGASE_A2"/>
    <property type="match status" value="1"/>
</dbReference>
<dbReference type="Pfam" id="PF01068">
    <property type="entry name" value="DNA_ligase_A_M"/>
    <property type="match status" value="1"/>
</dbReference>
<dbReference type="SUPFAM" id="SSF56091">
    <property type="entry name" value="DNA ligase/mRNA capping enzyme, catalytic domain"/>
    <property type="match status" value="1"/>
</dbReference>
<feature type="domain" description="ATP-dependent DNA ligase family profile" evidence="8">
    <location>
        <begin position="107"/>
        <end position="318"/>
    </location>
</feature>